<dbReference type="Pfam" id="PF24935">
    <property type="entry name" value="Ig_NUP210_6th"/>
    <property type="match status" value="1"/>
</dbReference>
<feature type="domain" description="NUP210 fourth Ig-like" evidence="19">
    <location>
        <begin position="364"/>
        <end position="441"/>
    </location>
</feature>
<feature type="transmembrane region" description="Helical" evidence="10">
    <location>
        <begin position="1807"/>
        <end position="1830"/>
    </location>
</feature>
<dbReference type="InterPro" id="IPR008964">
    <property type="entry name" value="Invasin/intimin_cell_adhesion"/>
</dbReference>
<keyword evidence="4" id="KW-0732">Signal</keyword>
<dbReference type="InterPro" id="IPR055098">
    <property type="entry name" value="Ig_NUP210_3rd"/>
</dbReference>
<evidence type="ECO:0000259" key="21">
    <source>
        <dbReference type="Pfam" id="PF26181"/>
    </source>
</evidence>
<gene>
    <name evidence="22" type="ORF">MCOR_7329</name>
</gene>
<evidence type="ECO:0000256" key="8">
    <source>
        <dbReference type="ARBA" id="ARBA00023242"/>
    </source>
</evidence>
<dbReference type="Pfam" id="PF24902">
    <property type="entry name" value="Ig_NUP210_9th"/>
    <property type="match status" value="1"/>
</dbReference>
<sequence length="1904" mass="210753">MAAASSIRMAAIFNMPIYFLTIFTLFLFISSTQTARLSDPKILLPYHSSAIVNYTLHVNLTRDEVKFADSSCFTWSTNTPETASLTLVNSTDGECAFSAIVSVMSKSPHRKQAIIMTENKVTGEKLKCIVIVKAISQFEIQTTTRALYLEDSPEELIIQGYDDAGNVFSSLAGLEFEWSLLSDAEKSEAFDAYNILRILRFFESDYSAPAHIRQIEDRGVQGDIILVEGIRTGSAKVKARIKDSAYKDVPTSIVKIMVVANLNIKPTESYVLMLATVKYSVELVKATSIIEINMPSPQFLLEVQDTMICTLDASTSTATALELGSTEIVLTDKNIKENDSLTKPSAMLYVVTASYLAFVVLPHRKWVLETGRKYEILIELYDKDSHRIHPSDNIIIDAAFPDTYFELHYSTKNGTYHTVTTLQKGKTNIDGALTTIIRKDGSEYAINPVIKQTQDVEIYDPIQVHPPLLYFPWDPVRETNHRYQLKATGGSGDYIWSSNNLETTSVNVRGEITTSNLGKSIVTAADTRNQAHKGSSTIHVLPPSKMELIPKRVEAMVDTELELPLAVFGLLEGRQVSFDDCRKMRINVTITDEVVFSKVNGSSLPEEGCRTIKVKAAQKGHTQVKASYVYENIKLESTVTIAAYDPLVPIDPEKEAVVTIGSLKEVIFTGGPQPWVLDTSKYYQDMSEEKEEIVNIEKVKLYGNTRGLHSFYVTCEDFGVQKLTLKVGNEKTAKNQYPAEEVASIRFSCAAPVEVHLQPSVGYTEGLPPCPINSREVSQPIPVHCRRDLDILITVTDSNGRKFDNFSSLVFDWTLSDQSLASFSDSIVSSVETVHGIRLVNSYKKLVPVGKTGQLSVTGTVTYYSDEYLKSAGSTITNRIYPRLTKTIDIRLVDEAVLMPSVISIFNHPSNKVTIVVEKGSGCFYVVPEQRGIVSVDYQEKDKRIQVNPLKDGSLSLTVYDLCITMPQPLTASVYVSGVGSVLLSVIDKMEVDHEVKARVKVMDVHNKPLRASFFTLMDLKLIPASNIITVRPDSDTYIDEFTAVYILYGAQVGHTTLHARAHPQTGVVRSQSKPVEVFPPLQLIPKNITLITGALFQVLSKGGPTPQCTVQFSIKNRKVSSVSRSGVLEAMELGSTVVIGQAVGQDPETGETVAYSQDDAIVNVIQLGEIKIFAPLSRLETGTQVALGEKLWRQFNFAARPPLSFTWSVNNKNVVILNNVFHKSNIKPVDESNFATQLFAKSPGQVTVKLTVRPQRNSRSQILKQAELTDELQIQVYQKMEVLSPKICDGKLLISPNSEATVKTNRDGSARMSYQVLSANSDKAIITVKDGGVITSGASCGEAHLQITAFEEFGTNQTVVLLIKVKTVAYMMINSETALRTNSGQLKKIPVGVTLQLSVSYHDDVGEEFFATNVKMYYRLNRYDLVQIGHGSDNNTLVMKAAEVGQTVLKVWDKHSPWIADYINIDVDYAIAPNSHAVFLGQIVCYTSSLVTESGYNGVWQNNNNNVKITSDSGIAVATKVGSSLITYEISSGITTYTEVTIEPIKSITFETPLTFLTNVKGRSSRYFVPVSLGNGLQGDNCYSRVLEEDFHPDSIPFNCQLSLTEPGSEISIDDLFSVFSIFDSKTGQYGCQVEKQEADKMSQQISTMTSNIRLLVRIPFQDGQSEVISESKQFEIYPAFFVQTSEIHLSTVAAVYPIKISTIPALAGNIKAVVSDSLILESLKPEQDTQSKSVLYPIRLLNSAALWDRETLDVSVNMICAKTGQEVKVPVSIRLIGQKPEYLDDYGAHRGWTTLIRQLFNNYPYWLFMFFMIFTTALLALLGFHYLFGKKYTAVPNAVFMPGPAGASSPYNIQNLSGSPPAYSPSKSQSPYLWSPGYHPQDGSSPGRRRSPPYMNRPISPM</sequence>
<evidence type="ECO:0000256" key="1">
    <source>
        <dbReference type="ARBA" id="ARBA00004590"/>
    </source>
</evidence>
<dbReference type="PANTHER" id="PTHR23019:SF0">
    <property type="entry name" value="NUCLEAR PORE MEMBRANE GLYCOPROTEIN 210"/>
    <property type="match status" value="1"/>
</dbReference>
<evidence type="ECO:0000256" key="10">
    <source>
        <dbReference type="SAM" id="Phobius"/>
    </source>
</evidence>
<dbReference type="InterPro" id="IPR056898">
    <property type="entry name" value="Ig_NUP210_6th"/>
</dbReference>
<dbReference type="InterPro" id="IPR045197">
    <property type="entry name" value="NUP210-like"/>
</dbReference>
<evidence type="ECO:0000313" key="23">
    <source>
        <dbReference type="Proteomes" id="UP000507470"/>
    </source>
</evidence>
<evidence type="ECO:0000256" key="5">
    <source>
        <dbReference type="ARBA" id="ARBA00022989"/>
    </source>
</evidence>
<dbReference type="Pfam" id="PF26182">
    <property type="entry name" value="Ig_NUP210_5th"/>
    <property type="match status" value="1"/>
</dbReference>
<name>A0A6J8AI85_MYTCO</name>
<evidence type="ECO:0000259" key="16">
    <source>
        <dbReference type="Pfam" id="PF22969"/>
    </source>
</evidence>
<dbReference type="Pfam" id="PF22963">
    <property type="entry name" value="Ig_NUP210_3rd"/>
    <property type="match status" value="1"/>
</dbReference>
<organism evidence="22 23">
    <name type="scientific">Mytilus coruscus</name>
    <name type="common">Sea mussel</name>
    <dbReference type="NCBI Taxonomy" id="42192"/>
    <lineage>
        <taxon>Eukaryota</taxon>
        <taxon>Metazoa</taxon>
        <taxon>Spiralia</taxon>
        <taxon>Lophotrochozoa</taxon>
        <taxon>Mollusca</taxon>
        <taxon>Bivalvia</taxon>
        <taxon>Autobranchia</taxon>
        <taxon>Pteriomorphia</taxon>
        <taxon>Mytilida</taxon>
        <taxon>Mytiloidea</taxon>
        <taxon>Mytilidae</taxon>
        <taxon>Mytilinae</taxon>
        <taxon>Mytilus</taxon>
    </lineage>
</organism>
<keyword evidence="8" id="KW-0539">Nucleus</keyword>
<dbReference type="InterPro" id="IPR056899">
    <property type="entry name" value="Ig_NUP210_9th"/>
</dbReference>
<evidence type="ECO:0000256" key="9">
    <source>
        <dbReference type="SAM" id="MobiDB-lite"/>
    </source>
</evidence>
<evidence type="ECO:0000256" key="6">
    <source>
        <dbReference type="ARBA" id="ARBA00023136"/>
    </source>
</evidence>
<evidence type="ECO:0000259" key="17">
    <source>
        <dbReference type="Pfam" id="PF24902"/>
    </source>
</evidence>
<evidence type="ECO:0000256" key="4">
    <source>
        <dbReference type="ARBA" id="ARBA00022729"/>
    </source>
</evidence>
<dbReference type="OrthoDB" id="361283at2759"/>
<evidence type="ECO:0000259" key="15">
    <source>
        <dbReference type="Pfam" id="PF22967"/>
    </source>
</evidence>
<dbReference type="GO" id="GO:0031965">
    <property type="term" value="C:nuclear membrane"/>
    <property type="evidence" value="ECO:0007669"/>
    <property type="project" value="UniProtKB-SubCell"/>
</dbReference>
<feature type="domain" description="NUP210 Ig-like" evidence="21">
    <location>
        <begin position="1167"/>
        <end position="1277"/>
    </location>
</feature>
<dbReference type="Pfam" id="PF26181">
    <property type="entry name" value="Ig_NUP210_13th"/>
    <property type="match status" value="1"/>
</dbReference>
<keyword evidence="3 10" id="KW-0812">Transmembrane</keyword>
<dbReference type="Pfam" id="PF26183">
    <property type="entry name" value="Ig_NUP210_14th"/>
    <property type="match status" value="1"/>
</dbReference>
<protein>
    <submittedName>
        <fullName evidence="22">NUP210</fullName>
    </submittedName>
</protein>
<dbReference type="GO" id="GO:0005643">
    <property type="term" value="C:nuclear pore"/>
    <property type="evidence" value="ECO:0007669"/>
    <property type="project" value="TreeGrafter"/>
</dbReference>
<evidence type="ECO:0000256" key="2">
    <source>
        <dbReference type="ARBA" id="ARBA00007313"/>
    </source>
</evidence>
<feature type="domain" description="NUP210 Ig-like" evidence="13">
    <location>
        <begin position="651"/>
        <end position="750"/>
    </location>
</feature>
<dbReference type="Proteomes" id="UP000507470">
    <property type="component" value="Unassembled WGS sequence"/>
</dbReference>
<dbReference type="Pfam" id="PF22962">
    <property type="entry name" value="Ig_NUP210_7th"/>
    <property type="match status" value="1"/>
</dbReference>
<evidence type="ECO:0000259" key="12">
    <source>
        <dbReference type="Pfam" id="PF22959"/>
    </source>
</evidence>
<keyword evidence="6 10" id="KW-0472">Membrane</keyword>
<proteinExistence type="inferred from homology"/>
<dbReference type="InterPro" id="IPR056897">
    <property type="entry name" value="Ig_NUP210_4th"/>
</dbReference>
<accession>A0A6J8AI85</accession>
<dbReference type="EMBL" id="CACVKT020001360">
    <property type="protein sequence ID" value="CAC5367420.1"/>
    <property type="molecule type" value="Genomic_DNA"/>
</dbReference>
<feature type="domain" description="NUP210 Ig-like" evidence="14">
    <location>
        <begin position="260"/>
        <end position="352"/>
    </location>
</feature>
<feature type="domain" description="NUP210 Ig-like" evidence="16">
    <location>
        <begin position="142"/>
        <end position="251"/>
    </location>
</feature>
<dbReference type="SUPFAM" id="SSF49373">
    <property type="entry name" value="Invasin/intimin cell-adhesion fragments"/>
    <property type="match status" value="1"/>
</dbReference>
<evidence type="ECO:0000259" key="18">
    <source>
        <dbReference type="Pfam" id="PF24935"/>
    </source>
</evidence>
<evidence type="ECO:0000256" key="7">
    <source>
        <dbReference type="ARBA" id="ARBA00023180"/>
    </source>
</evidence>
<feature type="domain" description="NUP210 C-terminal Ig-like" evidence="11">
    <location>
        <begin position="1547"/>
        <end position="1697"/>
    </location>
</feature>
<evidence type="ECO:0000313" key="22">
    <source>
        <dbReference type="EMBL" id="CAC5367420.1"/>
    </source>
</evidence>
<dbReference type="Pfam" id="PF25354">
    <property type="entry name" value="Ig_NUP210_16th"/>
    <property type="match status" value="1"/>
</dbReference>
<comment type="similarity">
    <text evidence="2">Belongs to the NUP210 family.</text>
</comment>
<dbReference type="PANTHER" id="PTHR23019">
    <property type="entry name" value="NUCLEAR PORE MEMBRANE GLYCOPROTEIN GP210-RELATED"/>
    <property type="match status" value="1"/>
</dbReference>
<dbReference type="Pfam" id="PF24991">
    <property type="entry name" value="Ig_NUP210_4th"/>
    <property type="match status" value="1"/>
</dbReference>
<dbReference type="Pfam" id="PF22957">
    <property type="entry name" value="NUP210_Ig"/>
    <property type="match status" value="1"/>
</dbReference>
<dbReference type="InterPro" id="IPR055096">
    <property type="entry name" value="Ig_NUP210_1st"/>
</dbReference>
<comment type="subcellular location">
    <subcellularLocation>
        <location evidence="1">Nucleus membrane</location>
        <topology evidence="1">Single-pass membrane protein</topology>
    </subcellularLocation>
</comment>
<dbReference type="InterPro" id="IPR055097">
    <property type="entry name" value="Ig_NUP210_2nd"/>
</dbReference>
<dbReference type="Pfam" id="PF22969">
    <property type="entry name" value="Ig_NUP210_2nd"/>
    <property type="match status" value="1"/>
</dbReference>
<evidence type="ECO:0000259" key="11">
    <source>
        <dbReference type="Pfam" id="PF22957"/>
    </source>
</evidence>
<dbReference type="Pfam" id="PF22959">
    <property type="entry name" value="Ig_NUP210_15th"/>
    <property type="match status" value="1"/>
</dbReference>
<feature type="domain" description="NUP210 Ig-like" evidence="12">
    <location>
        <begin position="1366"/>
        <end position="1468"/>
    </location>
</feature>
<evidence type="ECO:0000259" key="19">
    <source>
        <dbReference type="Pfam" id="PF24991"/>
    </source>
</evidence>
<evidence type="ECO:0000259" key="13">
    <source>
        <dbReference type="Pfam" id="PF22962"/>
    </source>
</evidence>
<dbReference type="InterPro" id="IPR055095">
    <property type="entry name" value="NUP210_Ig_C"/>
</dbReference>
<evidence type="ECO:0000256" key="3">
    <source>
        <dbReference type="ARBA" id="ARBA00022692"/>
    </source>
</evidence>
<evidence type="ECO:0000259" key="20">
    <source>
        <dbReference type="Pfam" id="PF25354"/>
    </source>
</evidence>
<feature type="domain" description="NUP210 Ig-like" evidence="20">
    <location>
        <begin position="1471"/>
        <end position="1540"/>
    </location>
</feature>
<feature type="region of interest" description="Disordered" evidence="9">
    <location>
        <begin position="1860"/>
        <end position="1904"/>
    </location>
</feature>
<feature type="domain" description="NUP210 Ig-like" evidence="17">
    <location>
        <begin position="899"/>
        <end position="976"/>
    </location>
</feature>
<dbReference type="InterPro" id="IPR055094">
    <property type="entry name" value="NUP210_Ig15"/>
</dbReference>
<dbReference type="InterPro" id="IPR057586">
    <property type="entry name" value="Ig_NUP210_16th"/>
</dbReference>
<dbReference type="InterPro" id="IPR058779">
    <property type="entry name" value="Ig_NUP210_13th"/>
</dbReference>
<dbReference type="InterPro" id="IPR055099">
    <property type="entry name" value="Ig_NUP210_7th"/>
</dbReference>
<reference evidence="22 23" key="1">
    <citation type="submission" date="2020-06" db="EMBL/GenBank/DDBJ databases">
        <authorList>
            <person name="Li R."/>
            <person name="Bekaert M."/>
        </authorList>
    </citation>
    <scope>NUCLEOTIDE SEQUENCE [LARGE SCALE GENOMIC DNA]</scope>
    <source>
        <strain evidence="23">wild</strain>
    </source>
</reference>
<keyword evidence="23" id="KW-1185">Reference proteome</keyword>
<feature type="domain" description="NUP210 Ig-like" evidence="15">
    <location>
        <begin position="35"/>
        <end position="133"/>
    </location>
</feature>
<evidence type="ECO:0000259" key="14">
    <source>
        <dbReference type="Pfam" id="PF22963"/>
    </source>
</evidence>
<keyword evidence="7" id="KW-0325">Glycoprotein</keyword>
<dbReference type="Pfam" id="PF22967">
    <property type="entry name" value="Ig_NUP210_1st"/>
    <property type="match status" value="1"/>
</dbReference>
<keyword evidence="5 10" id="KW-1133">Transmembrane helix</keyword>
<dbReference type="Pfam" id="PF26184">
    <property type="entry name" value="Ig_NUP210_8th"/>
    <property type="match status" value="1"/>
</dbReference>
<feature type="domain" description="NUP210 Ig-like" evidence="18">
    <location>
        <begin position="546"/>
        <end position="629"/>
    </location>
</feature>